<gene>
    <name evidence="2" type="ORF">R1sor_012673</name>
</gene>
<sequence length="328" mass="36349">MPHFRVTAQVVIARSRTMGSSQKKKVTELEKINDPNFLIEVAVGPPIPELVPQNPAAADGVALGARYLAKPSRFIFKKAHLTAEDNRIFNAETGQLVCASHHLGKNPYESLDPLGISHQNDYWQRTHILGEWESVCHVTGYHGMPSFKVRPKTMSIHGRQYIQDPKGEHTYFNIAKQSRLKSMSIRHNLVVCKGDTEDDVYAILVDIAGRTMQVVNARDERVALIAKSMKTLIMNAAFGSGSELMIDIAPGVDWTAILAIVIGLKQVGEHFLKDAVSNFVLNPAQNAAQDYVLDVTGLQGVANEVGHASDQAIRTLNIFQLIMKEFYH</sequence>
<keyword evidence="3" id="KW-1185">Reference proteome</keyword>
<evidence type="ECO:0000256" key="1">
    <source>
        <dbReference type="ARBA" id="ARBA00005437"/>
    </source>
</evidence>
<dbReference type="AlphaFoldDB" id="A0ABD3I4F8"/>
<evidence type="ECO:0000313" key="3">
    <source>
        <dbReference type="Proteomes" id="UP001633002"/>
    </source>
</evidence>
<dbReference type="Pfam" id="PF04525">
    <property type="entry name" value="LOR"/>
    <property type="match status" value="1"/>
</dbReference>
<dbReference type="InterPro" id="IPR007612">
    <property type="entry name" value="LOR"/>
</dbReference>
<comment type="similarity">
    <text evidence="1">Belongs to the LOR family.</text>
</comment>
<dbReference type="Gene3D" id="2.40.160.200">
    <property type="entry name" value="LURP1-related"/>
    <property type="match status" value="1"/>
</dbReference>
<reference evidence="2 3" key="1">
    <citation type="submission" date="2024-09" db="EMBL/GenBank/DDBJ databases">
        <title>Chromosome-scale assembly of Riccia sorocarpa.</title>
        <authorList>
            <person name="Paukszto L."/>
        </authorList>
    </citation>
    <scope>NUCLEOTIDE SEQUENCE [LARGE SCALE GENOMIC DNA]</scope>
    <source>
        <strain evidence="2">LP-2024</strain>
        <tissue evidence="2">Aerial parts of the thallus</tissue>
    </source>
</reference>
<organism evidence="2 3">
    <name type="scientific">Riccia sorocarpa</name>
    <dbReference type="NCBI Taxonomy" id="122646"/>
    <lineage>
        <taxon>Eukaryota</taxon>
        <taxon>Viridiplantae</taxon>
        <taxon>Streptophyta</taxon>
        <taxon>Embryophyta</taxon>
        <taxon>Marchantiophyta</taxon>
        <taxon>Marchantiopsida</taxon>
        <taxon>Marchantiidae</taxon>
        <taxon>Marchantiales</taxon>
        <taxon>Ricciaceae</taxon>
        <taxon>Riccia</taxon>
    </lineage>
</organism>
<accession>A0ABD3I4F8</accession>
<dbReference type="InterPro" id="IPR038595">
    <property type="entry name" value="LOR_sf"/>
</dbReference>
<protein>
    <submittedName>
        <fullName evidence="2">Uncharacterized protein</fullName>
    </submittedName>
</protein>
<proteinExistence type="inferred from homology"/>
<name>A0ABD3I4F8_9MARC</name>
<dbReference type="EMBL" id="JBJQOH010000002">
    <property type="protein sequence ID" value="KAL3698597.1"/>
    <property type="molecule type" value="Genomic_DNA"/>
</dbReference>
<dbReference type="InterPro" id="IPR025659">
    <property type="entry name" value="Tubby-like_C"/>
</dbReference>
<dbReference type="SUPFAM" id="SSF54518">
    <property type="entry name" value="Tubby C-terminal domain-like"/>
    <property type="match status" value="1"/>
</dbReference>
<comment type="caution">
    <text evidence="2">The sequence shown here is derived from an EMBL/GenBank/DDBJ whole genome shotgun (WGS) entry which is preliminary data.</text>
</comment>
<dbReference type="Proteomes" id="UP001633002">
    <property type="component" value="Unassembled WGS sequence"/>
</dbReference>
<evidence type="ECO:0000313" key="2">
    <source>
        <dbReference type="EMBL" id="KAL3698597.1"/>
    </source>
</evidence>